<accession>A0ABU7XE07</accession>
<reference evidence="2 3" key="1">
    <citation type="submission" date="2024-02" db="EMBL/GenBank/DDBJ databases">
        <authorList>
            <person name="Grouzdev D."/>
        </authorList>
    </citation>
    <scope>NUCLEOTIDE SEQUENCE [LARGE SCALE GENOMIC DNA]</scope>
    <source>
        <strain evidence="2 3">9N</strain>
    </source>
</reference>
<organism evidence="2 3">
    <name type="scientific">Methylocystis borbori</name>
    <dbReference type="NCBI Taxonomy" id="3118750"/>
    <lineage>
        <taxon>Bacteria</taxon>
        <taxon>Pseudomonadati</taxon>
        <taxon>Pseudomonadota</taxon>
        <taxon>Alphaproteobacteria</taxon>
        <taxon>Hyphomicrobiales</taxon>
        <taxon>Methylocystaceae</taxon>
        <taxon>Methylocystis</taxon>
    </lineage>
</organism>
<proteinExistence type="predicted"/>
<sequence length="343" mass="35742">MTAIIGWDIGGAHVKAARAQDGRLTGIVQIACAPHEGLASLERAIRDARERLGPAERHRVTMTAELSDAFENRAKGVLAVAAIAAREIGADDILFYAGARGFVARAEAADAALAIASANWRVSAELAAQNCAEALFLDMGSTTTDLIPIRDGRIVAHGASDAERLACGELVYAGFARGAPQAYAARAPINGQWIPLVNEAFATMADVRRALGDLPEGEGGADLSPTADGRPKTIAASRARLARLAGRDAGALSDDQWRAFADFLARAQLRVIEDQIALLFSRGAVASDAALIGAGVGRKLIARLAQAQGRVFIDFADFIAAEPQVKEKAADCAPATALALLAA</sequence>
<dbReference type="Gene3D" id="3.30.420.190">
    <property type="entry name" value="conserved archaeal protein q6m145"/>
    <property type="match status" value="1"/>
</dbReference>
<evidence type="ECO:0000313" key="2">
    <source>
        <dbReference type="EMBL" id="MEF3365272.1"/>
    </source>
</evidence>
<evidence type="ECO:0000313" key="3">
    <source>
        <dbReference type="Proteomes" id="UP001350748"/>
    </source>
</evidence>
<dbReference type="InterPro" id="IPR002756">
    <property type="entry name" value="MfnF"/>
</dbReference>
<keyword evidence="3" id="KW-1185">Reference proteome</keyword>
<dbReference type="Pfam" id="PF01968">
    <property type="entry name" value="Hydantoinase_A"/>
    <property type="match status" value="1"/>
</dbReference>
<dbReference type="Proteomes" id="UP001350748">
    <property type="component" value="Unassembled WGS sequence"/>
</dbReference>
<dbReference type="InterPro" id="IPR043129">
    <property type="entry name" value="ATPase_NBD"/>
</dbReference>
<dbReference type="Gene3D" id="3.30.420.40">
    <property type="match status" value="1"/>
</dbReference>
<dbReference type="EMBL" id="JAZHYN010000003">
    <property type="protein sequence ID" value="MEF3365272.1"/>
    <property type="molecule type" value="Genomic_DNA"/>
</dbReference>
<dbReference type="SUPFAM" id="SSF53067">
    <property type="entry name" value="Actin-like ATPase domain"/>
    <property type="match status" value="1"/>
</dbReference>
<dbReference type="InterPro" id="IPR002821">
    <property type="entry name" value="Hydantoinase_A"/>
</dbReference>
<dbReference type="NCBIfam" id="TIGR03123">
    <property type="entry name" value="one_C_unchar_1"/>
    <property type="match status" value="1"/>
</dbReference>
<evidence type="ECO:0000259" key="1">
    <source>
        <dbReference type="Pfam" id="PF01968"/>
    </source>
</evidence>
<name>A0ABU7XE07_9HYPH</name>
<dbReference type="RefSeq" id="WP_332080177.1">
    <property type="nucleotide sequence ID" value="NZ_JAZHYN010000003.1"/>
</dbReference>
<comment type="caution">
    <text evidence="2">The sequence shown here is derived from an EMBL/GenBank/DDBJ whole genome shotgun (WGS) entry which is preliminary data.</text>
</comment>
<feature type="domain" description="Hydantoinase A/oxoprolinase" evidence="1">
    <location>
        <begin position="60"/>
        <end position="306"/>
    </location>
</feature>
<protein>
    <submittedName>
        <fullName evidence="2">Hydantoinase/oxoprolinase family protein</fullName>
    </submittedName>
</protein>
<gene>
    <name evidence="2" type="ORF">V3H18_01860</name>
</gene>